<evidence type="ECO:0000313" key="3">
    <source>
        <dbReference type="EMBL" id="GBP92626.1"/>
    </source>
</evidence>
<accession>A0A4C1ZVY4</accession>
<feature type="region of interest" description="Disordered" evidence="1">
    <location>
        <begin position="79"/>
        <end position="110"/>
    </location>
</feature>
<keyword evidence="2" id="KW-1133">Transmembrane helix</keyword>
<protein>
    <submittedName>
        <fullName evidence="3">Uncharacterized protein</fullName>
    </submittedName>
</protein>
<reference evidence="3 4" key="1">
    <citation type="journal article" date="2019" name="Commun. Biol.">
        <title>The bagworm genome reveals a unique fibroin gene that provides high tensile strength.</title>
        <authorList>
            <person name="Kono N."/>
            <person name="Nakamura H."/>
            <person name="Ohtoshi R."/>
            <person name="Tomita M."/>
            <person name="Numata K."/>
            <person name="Arakawa K."/>
        </authorList>
    </citation>
    <scope>NUCLEOTIDE SEQUENCE [LARGE SCALE GENOMIC DNA]</scope>
</reference>
<evidence type="ECO:0000313" key="4">
    <source>
        <dbReference type="Proteomes" id="UP000299102"/>
    </source>
</evidence>
<proteinExistence type="predicted"/>
<feature type="compositionally biased region" description="Polar residues" evidence="1">
    <location>
        <begin position="100"/>
        <end position="110"/>
    </location>
</feature>
<keyword evidence="4" id="KW-1185">Reference proteome</keyword>
<keyword evidence="2" id="KW-0812">Transmembrane</keyword>
<dbReference type="EMBL" id="BGZK01002291">
    <property type="protein sequence ID" value="GBP92626.1"/>
    <property type="molecule type" value="Genomic_DNA"/>
</dbReference>
<keyword evidence="2" id="KW-0472">Membrane</keyword>
<comment type="caution">
    <text evidence="3">The sequence shown here is derived from an EMBL/GenBank/DDBJ whole genome shotgun (WGS) entry which is preliminary data.</text>
</comment>
<dbReference type="Proteomes" id="UP000299102">
    <property type="component" value="Unassembled WGS sequence"/>
</dbReference>
<sequence>MEAFYIGVSREFFIVTALGELLLVRVIASSLSNLVSTRCTAMQMFVGYSLRFPGYNLQPSLTLGTNPKVMRGLAKPLNSRTKRPRRVLQQHERKEKKYLRSSTLQKLERL</sequence>
<evidence type="ECO:0000256" key="1">
    <source>
        <dbReference type="SAM" id="MobiDB-lite"/>
    </source>
</evidence>
<name>A0A4C1ZVY4_EUMVA</name>
<gene>
    <name evidence="3" type="ORF">EVAR_100448_1</name>
</gene>
<evidence type="ECO:0000256" key="2">
    <source>
        <dbReference type="SAM" id="Phobius"/>
    </source>
</evidence>
<feature type="transmembrane region" description="Helical" evidence="2">
    <location>
        <begin position="12"/>
        <end position="35"/>
    </location>
</feature>
<dbReference type="AlphaFoldDB" id="A0A4C1ZVY4"/>
<organism evidence="3 4">
    <name type="scientific">Eumeta variegata</name>
    <name type="common">Bagworm moth</name>
    <name type="synonym">Eumeta japonica</name>
    <dbReference type="NCBI Taxonomy" id="151549"/>
    <lineage>
        <taxon>Eukaryota</taxon>
        <taxon>Metazoa</taxon>
        <taxon>Ecdysozoa</taxon>
        <taxon>Arthropoda</taxon>
        <taxon>Hexapoda</taxon>
        <taxon>Insecta</taxon>
        <taxon>Pterygota</taxon>
        <taxon>Neoptera</taxon>
        <taxon>Endopterygota</taxon>
        <taxon>Lepidoptera</taxon>
        <taxon>Glossata</taxon>
        <taxon>Ditrysia</taxon>
        <taxon>Tineoidea</taxon>
        <taxon>Psychidae</taxon>
        <taxon>Oiketicinae</taxon>
        <taxon>Eumeta</taxon>
    </lineage>
</organism>